<comment type="caution">
    <text evidence="1">The sequence shown here is derived from an EMBL/GenBank/DDBJ whole genome shotgun (WGS) entry which is preliminary data.</text>
</comment>
<dbReference type="Proteomes" id="UP000186313">
    <property type="component" value="Unassembled WGS sequence"/>
</dbReference>
<reference evidence="1 2" key="1">
    <citation type="submission" date="2016-09" db="EMBL/GenBank/DDBJ databases">
        <title>Genomic Taxonomy of the Vibrionaceae.</title>
        <authorList>
            <person name="Gonzalez-Castillo A."/>
            <person name="Gomez-Gil B."/>
            <person name="Enciso-Ibarra K."/>
        </authorList>
    </citation>
    <scope>NUCLEOTIDE SEQUENCE [LARGE SCALE GENOMIC DNA]</scope>
    <source>
        <strain evidence="1 2">CAIM 703</strain>
    </source>
</reference>
<gene>
    <name evidence="1" type="ORF">BIY22_21065</name>
</gene>
<dbReference type="OrthoDB" id="7062852at2"/>
<dbReference type="AlphaFoldDB" id="A0A1Q9HFQ0"/>
<dbReference type="EMBL" id="MJMJ01000022">
    <property type="protein sequence ID" value="OLQ88608.1"/>
    <property type="molecule type" value="Genomic_DNA"/>
</dbReference>
<organism evidence="1 2">
    <name type="scientific">Vibrio panuliri</name>
    <dbReference type="NCBI Taxonomy" id="1381081"/>
    <lineage>
        <taxon>Bacteria</taxon>
        <taxon>Pseudomonadati</taxon>
        <taxon>Pseudomonadota</taxon>
        <taxon>Gammaproteobacteria</taxon>
        <taxon>Vibrionales</taxon>
        <taxon>Vibrionaceae</taxon>
        <taxon>Vibrio</taxon>
    </lineage>
</organism>
<sequence>MALFDKKIRKEMEVLINGADARCREMYWGRFISNEDNYTYILMHEIATSIRMHTPLMATLHSQKLPQGKEQKFGADAAIFFHDSKAGIAKVALIEAKCFKKRWDYPQGNKKGNDSHFSIQLGKQAKVNNNPFAIWEQFYVKEIPGRKLGSLNAWTSSCFWHRDLVNFHGQPPNLKIWSQKDILKIAHKRHAYSMGYMARKVCECQVGKPMNTNNLKALAEDLDIPVSHILFIESVGGD</sequence>
<evidence type="ECO:0008006" key="3">
    <source>
        <dbReference type="Google" id="ProtNLM"/>
    </source>
</evidence>
<accession>A0A1Q9HFQ0</accession>
<name>A0A1Q9HFQ0_9VIBR</name>
<evidence type="ECO:0000313" key="1">
    <source>
        <dbReference type="EMBL" id="OLQ88608.1"/>
    </source>
</evidence>
<protein>
    <recommendedName>
        <fullName evidence="3">Restriction endonuclease</fullName>
    </recommendedName>
</protein>
<dbReference type="RefSeq" id="WP_075709073.1">
    <property type="nucleotide sequence ID" value="NZ_MJMJ01000022.1"/>
</dbReference>
<evidence type="ECO:0000313" key="2">
    <source>
        <dbReference type="Proteomes" id="UP000186313"/>
    </source>
</evidence>
<proteinExistence type="predicted"/>